<dbReference type="Pfam" id="PF00078">
    <property type="entry name" value="RVT_1"/>
    <property type="match status" value="1"/>
</dbReference>
<organism evidence="2 3">
    <name type="scientific">Peronospora matthiolae</name>
    <dbReference type="NCBI Taxonomy" id="2874970"/>
    <lineage>
        <taxon>Eukaryota</taxon>
        <taxon>Sar</taxon>
        <taxon>Stramenopiles</taxon>
        <taxon>Oomycota</taxon>
        <taxon>Peronosporomycetes</taxon>
        <taxon>Peronosporales</taxon>
        <taxon>Peronosporaceae</taxon>
        <taxon>Peronospora</taxon>
    </lineage>
</organism>
<feature type="domain" description="Reverse transcriptase" evidence="1">
    <location>
        <begin position="453"/>
        <end position="545"/>
    </location>
</feature>
<accession>A0AAV1V4S1</accession>
<name>A0AAV1V4S1_9STRA</name>
<dbReference type="Gene3D" id="3.60.10.10">
    <property type="entry name" value="Endonuclease/exonuclease/phosphatase"/>
    <property type="match status" value="1"/>
</dbReference>
<evidence type="ECO:0000313" key="3">
    <source>
        <dbReference type="Proteomes" id="UP001162060"/>
    </source>
</evidence>
<dbReference type="SUPFAM" id="SSF56219">
    <property type="entry name" value="DNase I-like"/>
    <property type="match status" value="1"/>
</dbReference>
<evidence type="ECO:0000259" key="1">
    <source>
        <dbReference type="Pfam" id="PF00078"/>
    </source>
</evidence>
<dbReference type="AlphaFoldDB" id="A0AAV1V4S1"/>
<dbReference type="PANTHER" id="PTHR19446">
    <property type="entry name" value="REVERSE TRANSCRIPTASES"/>
    <property type="match status" value="1"/>
</dbReference>
<dbReference type="EMBL" id="CAKLBY020000259">
    <property type="protein sequence ID" value="CAK7940652.1"/>
    <property type="molecule type" value="Genomic_DNA"/>
</dbReference>
<dbReference type="InterPro" id="IPR036691">
    <property type="entry name" value="Endo/exonu/phosph_ase_sf"/>
</dbReference>
<protein>
    <recommendedName>
        <fullName evidence="1">Reverse transcriptase domain-containing protein</fullName>
    </recommendedName>
</protein>
<evidence type="ECO:0000313" key="2">
    <source>
        <dbReference type="EMBL" id="CAK7940652.1"/>
    </source>
</evidence>
<sequence length="546" mass="61883">MTLTSINTGRHGAEQRVNRLFVTGRYLVVRVLVDGFPLYLHNVYAPVDRQKKFQFFSGLVTEEFEDHATHIVSGDLNTPLDPRLDSSTPDLRYDPGRSSCLEWMAKLGVVVAWRIHFDTKRVFTGLLPRKNRLDYILISESFSNDFYGDSRYFLPQHAGDHLAHKAEIVRDRLRSASNPGTIWESWKLSIKSQLQAVQKKLRLQDTQAIAAARIRLNRAAARFRGSSCAQGRDLFDAAMLYYKKTATRTSQYNQDDALDFQAANFERSTKYFFRPLDTSLRRVSIEEALTPDGSLSTNPTYISQRFLEHWVSEMGDPTSPAGLGPPPHAAFQLTLLNTVVRSVSSLDLDILDAPVTATDLAAAIRHMRATSSPGMDGLTAGFYQVAPDVFGDCLSIVFKDRLHRGTLLPFQRKSAVVLLHKKGSRAAPGNYRPIALVQVDVNILSPPTDLLTGRNDEAYAMFLDFEIAFDRVNWDYMFRLLERMGFGPTFTRWIRLLYTDPRAHLMINQNIQPALFPTRSVKQRDPLSSLLFILTIEPLSNLLRKH</sequence>
<dbReference type="InterPro" id="IPR000477">
    <property type="entry name" value="RT_dom"/>
</dbReference>
<dbReference type="Proteomes" id="UP001162060">
    <property type="component" value="Unassembled WGS sequence"/>
</dbReference>
<gene>
    <name evidence="2" type="ORF">PM001_LOCUS25802</name>
</gene>
<comment type="caution">
    <text evidence="2">The sequence shown here is derived from an EMBL/GenBank/DDBJ whole genome shotgun (WGS) entry which is preliminary data.</text>
</comment>
<reference evidence="2" key="1">
    <citation type="submission" date="2024-01" db="EMBL/GenBank/DDBJ databases">
        <authorList>
            <person name="Webb A."/>
        </authorList>
    </citation>
    <scope>NUCLEOTIDE SEQUENCE</scope>
    <source>
        <strain evidence="2">Pm1</strain>
    </source>
</reference>
<proteinExistence type="predicted"/>